<dbReference type="HOGENOM" id="CLU_2538859_0_0_3"/>
<reference evidence="2" key="1">
    <citation type="journal article" date="2011" name="Proc. Natl. Acad. Sci. U.S.A.">
        <title>Genomic insights into the physiology and ecology of the marine filamentous cyanobacterium Lyngbya majuscula.</title>
        <authorList>
            <person name="Jones A.C."/>
            <person name="Monroe E.A."/>
            <person name="Podell S."/>
            <person name="Hess W.R."/>
            <person name="Klages S."/>
            <person name="Esquenazi E."/>
            <person name="Niessen S."/>
            <person name="Hoover H."/>
            <person name="Rothmann M."/>
            <person name="Lasken R.S."/>
            <person name="Yates J.R.III."/>
            <person name="Reinhardt R."/>
            <person name="Kube M."/>
            <person name="Burkart M.D."/>
            <person name="Allen E.E."/>
            <person name="Dorrestein P.C."/>
            <person name="Gerwick W.H."/>
            <person name="Gerwick L."/>
        </authorList>
    </citation>
    <scope>NUCLEOTIDE SEQUENCE [LARGE SCALE GENOMIC DNA]</scope>
    <source>
        <strain evidence="2">3L</strain>
    </source>
</reference>
<proteinExistence type="predicted"/>
<accession>F4XWD0</accession>
<keyword evidence="2" id="KW-1185">Reference proteome</keyword>
<gene>
    <name evidence="1" type="ORF">LYNGBM3L_43140</name>
</gene>
<dbReference type="Proteomes" id="UP000003959">
    <property type="component" value="Unassembled WGS sequence"/>
</dbReference>
<dbReference type="EMBL" id="GL890942">
    <property type="protein sequence ID" value="EGJ31115.1"/>
    <property type="molecule type" value="Genomic_DNA"/>
</dbReference>
<sequence length="83" mass="9372">MISKTSYSSVIRRSLPITNYQLPITKREDLLVAAIIRIGIKILAVALKEALVMHNYDILVKGVYVKFCYKNCHSGVKYGIEAE</sequence>
<name>F4XWD0_9CYAN</name>
<evidence type="ECO:0000313" key="2">
    <source>
        <dbReference type="Proteomes" id="UP000003959"/>
    </source>
</evidence>
<protein>
    <submittedName>
        <fullName evidence="1">Uncharacterized protein</fullName>
    </submittedName>
</protein>
<evidence type="ECO:0000313" key="1">
    <source>
        <dbReference type="EMBL" id="EGJ31115.1"/>
    </source>
</evidence>
<dbReference type="AlphaFoldDB" id="F4XWD0"/>
<organism evidence="1 2">
    <name type="scientific">Moorena producens 3L</name>
    <dbReference type="NCBI Taxonomy" id="489825"/>
    <lineage>
        <taxon>Bacteria</taxon>
        <taxon>Bacillati</taxon>
        <taxon>Cyanobacteriota</taxon>
        <taxon>Cyanophyceae</taxon>
        <taxon>Coleofasciculales</taxon>
        <taxon>Coleofasciculaceae</taxon>
        <taxon>Moorena</taxon>
    </lineage>
</organism>